<evidence type="ECO:0000313" key="3">
    <source>
        <dbReference type="Proteomes" id="UP000257109"/>
    </source>
</evidence>
<organism evidence="2 3">
    <name type="scientific">Mucuna pruriens</name>
    <name type="common">Velvet bean</name>
    <name type="synonym">Dolichos pruriens</name>
    <dbReference type="NCBI Taxonomy" id="157652"/>
    <lineage>
        <taxon>Eukaryota</taxon>
        <taxon>Viridiplantae</taxon>
        <taxon>Streptophyta</taxon>
        <taxon>Embryophyta</taxon>
        <taxon>Tracheophyta</taxon>
        <taxon>Spermatophyta</taxon>
        <taxon>Magnoliopsida</taxon>
        <taxon>eudicotyledons</taxon>
        <taxon>Gunneridae</taxon>
        <taxon>Pentapetalae</taxon>
        <taxon>rosids</taxon>
        <taxon>fabids</taxon>
        <taxon>Fabales</taxon>
        <taxon>Fabaceae</taxon>
        <taxon>Papilionoideae</taxon>
        <taxon>50 kb inversion clade</taxon>
        <taxon>NPAAA clade</taxon>
        <taxon>indigoferoid/millettioid clade</taxon>
        <taxon>Phaseoleae</taxon>
        <taxon>Mucuna</taxon>
    </lineage>
</organism>
<evidence type="ECO:0000313" key="2">
    <source>
        <dbReference type="EMBL" id="RDY03394.1"/>
    </source>
</evidence>
<protein>
    <recommendedName>
        <fullName evidence="1">Reverse transcriptase Ty1/copia-type domain-containing protein</fullName>
    </recommendedName>
</protein>
<sequence length="119" mass="13888">MVSQALSSHYLNGFEANLVDDCVHHKFSRSKYIFLVLCVNDILLASSDKDLLHETKRFLMKNFEMKDLGEASFILRDRSQGILRLSQENYVSKVLDRFDMKNSKPRDTPITKRDKFSLK</sequence>
<reference evidence="2" key="1">
    <citation type="submission" date="2018-05" db="EMBL/GenBank/DDBJ databases">
        <title>Draft genome of Mucuna pruriens seed.</title>
        <authorList>
            <person name="Nnadi N.E."/>
            <person name="Vos R."/>
            <person name="Hasami M.H."/>
            <person name="Devisetty U.K."/>
            <person name="Aguiy J.C."/>
        </authorList>
    </citation>
    <scope>NUCLEOTIDE SEQUENCE [LARGE SCALE GENOMIC DNA]</scope>
    <source>
        <strain evidence="2">JCA_2017</strain>
    </source>
</reference>
<dbReference type="EMBL" id="QJKJ01002310">
    <property type="protein sequence ID" value="RDY03394.1"/>
    <property type="molecule type" value="Genomic_DNA"/>
</dbReference>
<dbReference type="AlphaFoldDB" id="A0A371HKX9"/>
<evidence type="ECO:0000259" key="1">
    <source>
        <dbReference type="Pfam" id="PF07727"/>
    </source>
</evidence>
<name>A0A371HKX9_MUCPR</name>
<gene>
    <name evidence="2" type="ORF">CR513_13032</name>
</gene>
<comment type="caution">
    <text evidence="2">The sequence shown here is derived from an EMBL/GenBank/DDBJ whole genome shotgun (WGS) entry which is preliminary data.</text>
</comment>
<dbReference type="Pfam" id="PF07727">
    <property type="entry name" value="RVT_2"/>
    <property type="match status" value="1"/>
</dbReference>
<feature type="non-terminal residue" evidence="2">
    <location>
        <position position="1"/>
    </location>
</feature>
<dbReference type="OrthoDB" id="1645289at2759"/>
<dbReference type="InterPro" id="IPR013103">
    <property type="entry name" value="RVT_2"/>
</dbReference>
<keyword evidence="3" id="KW-1185">Reference proteome</keyword>
<dbReference type="Proteomes" id="UP000257109">
    <property type="component" value="Unassembled WGS sequence"/>
</dbReference>
<proteinExistence type="predicted"/>
<feature type="domain" description="Reverse transcriptase Ty1/copia-type" evidence="1">
    <location>
        <begin position="13"/>
        <end position="111"/>
    </location>
</feature>
<accession>A0A371HKX9</accession>